<dbReference type="Pfam" id="PF00230">
    <property type="entry name" value="MIP"/>
    <property type="match status" value="1"/>
</dbReference>
<evidence type="ECO:0000256" key="5">
    <source>
        <dbReference type="ARBA" id="ARBA00022989"/>
    </source>
</evidence>
<evidence type="ECO:0000256" key="6">
    <source>
        <dbReference type="ARBA" id="ARBA00023136"/>
    </source>
</evidence>
<evidence type="ECO:0008006" key="11">
    <source>
        <dbReference type="Google" id="ProtNLM"/>
    </source>
</evidence>
<dbReference type="GO" id="GO:0015250">
    <property type="term" value="F:water channel activity"/>
    <property type="evidence" value="ECO:0007669"/>
    <property type="project" value="TreeGrafter"/>
</dbReference>
<dbReference type="GO" id="GO:0012505">
    <property type="term" value="C:endomembrane system"/>
    <property type="evidence" value="ECO:0007669"/>
    <property type="project" value="UniProtKB-SubCell"/>
</dbReference>
<evidence type="ECO:0000256" key="3">
    <source>
        <dbReference type="ARBA" id="ARBA00022692"/>
    </source>
</evidence>
<dbReference type="Proteomes" id="UP000654075">
    <property type="component" value="Unassembled WGS sequence"/>
</dbReference>
<reference evidence="9" key="1">
    <citation type="submission" date="2021-02" db="EMBL/GenBank/DDBJ databases">
        <authorList>
            <person name="Dougan E. K."/>
            <person name="Rhodes N."/>
            <person name="Thang M."/>
            <person name="Chan C."/>
        </authorList>
    </citation>
    <scope>NUCLEOTIDE SEQUENCE</scope>
</reference>
<accession>A0A813DKZ4</accession>
<proteinExistence type="inferred from homology"/>
<keyword evidence="2 7" id="KW-0813">Transport</keyword>
<comment type="caution">
    <text evidence="9">The sequence shown here is derived from an EMBL/GenBank/DDBJ whole genome shotgun (WGS) entry which is preliminary data.</text>
</comment>
<keyword evidence="3 7" id="KW-0812">Transmembrane</keyword>
<evidence type="ECO:0000313" key="9">
    <source>
        <dbReference type="EMBL" id="CAE8587181.1"/>
    </source>
</evidence>
<comment type="subcellular location">
    <subcellularLocation>
        <location evidence="1">Endomembrane system</location>
        <topology evidence="1">Multi-pass membrane protein</topology>
    </subcellularLocation>
</comment>
<dbReference type="InterPro" id="IPR023271">
    <property type="entry name" value="Aquaporin-like"/>
</dbReference>
<dbReference type="GO" id="GO:0005737">
    <property type="term" value="C:cytoplasm"/>
    <property type="evidence" value="ECO:0007669"/>
    <property type="project" value="UniProtKB-ARBA"/>
</dbReference>
<dbReference type="AlphaFoldDB" id="A0A813DKZ4"/>
<dbReference type="InterPro" id="IPR000425">
    <property type="entry name" value="MIP"/>
</dbReference>
<evidence type="ECO:0000256" key="1">
    <source>
        <dbReference type="ARBA" id="ARBA00004127"/>
    </source>
</evidence>
<keyword evidence="5 8" id="KW-1133">Transmembrane helix</keyword>
<dbReference type="PRINTS" id="PR00783">
    <property type="entry name" value="MINTRINSICP"/>
</dbReference>
<dbReference type="GO" id="GO:0019755">
    <property type="term" value="P:one-carbon compound transport"/>
    <property type="evidence" value="ECO:0007669"/>
    <property type="project" value="UniProtKB-ARBA"/>
</dbReference>
<dbReference type="EMBL" id="CAJNNV010002431">
    <property type="protein sequence ID" value="CAE8587181.1"/>
    <property type="molecule type" value="Genomic_DNA"/>
</dbReference>
<evidence type="ECO:0000256" key="7">
    <source>
        <dbReference type="RuleBase" id="RU000477"/>
    </source>
</evidence>
<organism evidence="9 10">
    <name type="scientific">Polarella glacialis</name>
    <name type="common">Dinoflagellate</name>
    <dbReference type="NCBI Taxonomy" id="89957"/>
    <lineage>
        <taxon>Eukaryota</taxon>
        <taxon>Sar</taxon>
        <taxon>Alveolata</taxon>
        <taxon>Dinophyceae</taxon>
        <taxon>Suessiales</taxon>
        <taxon>Suessiaceae</taxon>
        <taxon>Polarella</taxon>
    </lineage>
</organism>
<dbReference type="PANTHER" id="PTHR45665">
    <property type="entry name" value="AQUAPORIN-8"/>
    <property type="match status" value="1"/>
</dbReference>
<evidence type="ECO:0000256" key="4">
    <source>
        <dbReference type="ARBA" id="ARBA00022737"/>
    </source>
</evidence>
<protein>
    <recommendedName>
        <fullName evidence="11">Aquaporin</fullName>
    </recommendedName>
</protein>
<dbReference type="GO" id="GO:0016020">
    <property type="term" value="C:membrane"/>
    <property type="evidence" value="ECO:0007669"/>
    <property type="project" value="InterPro"/>
</dbReference>
<dbReference type="PANTHER" id="PTHR45665:SF9">
    <property type="entry name" value="AQUAPORIN-8"/>
    <property type="match status" value="1"/>
</dbReference>
<evidence type="ECO:0000256" key="8">
    <source>
        <dbReference type="SAM" id="Phobius"/>
    </source>
</evidence>
<keyword evidence="10" id="KW-1185">Reference proteome</keyword>
<feature type="transmembrane region" description="Helical" evidence="8">
    <location>
        <begin position="118"/>
        <end position="140"/>
    </location>
</feature>
<feature type="transmembrane region" description="Helical" evidence="8">
    <location>
        <begin position="44"/>
        <end position="66"/>
    </location>
</feature>
<keyword evidence="6 8" id="KW-0472">Membrane</keyword>
<dbReference type="Gene3D" id="1.20.1080.10">
    <property type="entry name" value="Glycerol uptake facilitator protein"/>
    <property type="match status" value="1"/>
</dbReference>
<dbReference type="InterPro" id="IPR034294">
    <property type="entry name" value="Aquaporin_transptr"/>
</dbReference>
<feature type="transmembrane region" description="Helical" evidence="8">
    <location>
        <begin position="81"/>
        <end position="106"/>
    </location>
</feature>
<comment type="similarity">
    <text evidence="7">Belongs to the MIP/aquaporin (TC 1.A.8) family.</text>
</comment>
<evidence type="ECO:0000313" key="10">
    <source>
        <dbReference type="Proteomes" id="UP000654075"/>
    </source>
</evidence>
<dbReference type="SUPFAM" id="SSF81338">
    <property type="entry name" value="Aquaporin-like"/>
    <property type="match status" value="1"/>
</dbReference>
<gene>
    <name evidence="9" type="ORF">PGLA1383_LOCUS6023</name>
</gene>
<name>A0A813DKZ4_POLGL</name>
<evidence type="ECO:0000256" key="2">
    <source>
        <dbReference type="ARBA" id="ARBA00022448"/>
    </source>
</evidence>
<sequence>MVGWRSTDVHGLRAGRRQWCTLHNPAVTTAVVLSGRGKCPLDRGLCYCAVQLGAAQMAGVILGQIASGPGEVFSLGPQGHFLWPAVFAAELAFTFLLAFVVLAVATTRLPHSPSKQHFHFGLSIGGCVTAGGFAVGAVSGGVLNPAVAWSLATAIDSSKGWESCLTLALFELAGGVLAAAVFGATHSWEFKKPGSLLD</sequence>
<feature type="transmembrane region" description="Helical" evidence="8">
    <location>
        <begin position="160"/>
        <end position="182"/>
    </location>
</feature>
<keyword evidence="4" id="KW-0677">Repeat</keyword>